<dbReference type="RefSeq" id="WP_311661075.1">
    <property type="nucleotide sequence ID" value="NZ_JAVRHT010000001.1"/>
</dbReference>
<name>A0ABU3BLJ6_9BACT</name>
<proteinExistence type="predicted"/>
<keyword evidence="2" id="KW-1185">Reference proteome</keyword>
<dbReference type="EMBL" id="JAVRHT010000001">
    <property type="protein sequence ID" value="MDT0630145.1"/>
    <property type="molecule type" value="Genomic_DNA"/>
</dbReference>
<evidence type="ECO:0000313" key="2">
    <source>
        <dbReference type="Proteomes" id="UP001267426"/>
    </source>
</evidence>
<dbReference type="Pfam" id="PF07311">
    <property type="entry name" value="Dodecin"/>
    <property type="match status" value="1"/>
</dbReference>
<organism evidence="1 2">
    <name type="scientific">Rubrivirga litoralis</name>
    <dbReference type="NCBI Taxonomy" id="3075598"/>
    <lineage>
        <taxon>Bacteria</taxon>
        <taxon>Pseudomonadati</taxon>
        <taxon>Rhodothermota</taxon>
        <taxon>Rhodothermia</taxon>
        <taxon>Rhodothermales</taxon>
        <taxon>Rubricoccaceae</taxon>
        <taxon>Rubrivirga</taxon>
    </lineage>
</organism>
<comment type="caution">
    <text evidence="1">The sequence shown here is derived from an EMBL/GenBank/DDBJ whole genome shotgun (WGS) entry which is preliminary data.</text>
</comment>
<sequence length="72" mass="7902">MALAKIIEVSAVSDKSFDDAVQQAYKEVSQTVRGVQSVYVNDFIYEPGDGKAGNYRVHCKVTFTVENQGDLA</sequence>
<accession>A0ABU3BLJ6</accession>
<dbReference type="InterPro" id="IPR025543">
    <property type="entry name" value="Dodecin-like"/>
</dbReference>
<dbReference type="Proteomes" id="UP001267426">
    <property type="component" value="Unassembled WGS sequence"/>
</dbReference>
<dbReference type="Gene3D" id="3.30.1660.10">
    <property type="entry name" value="Flavin-binding protein dodecin"/>
    <property type="match status" value="1"/>
</dbReference>
<gene>
    <name evidence="1" type="ORF">RM540_00155</name>
</gene>
<dbReference type="SUPFAM" id="SSF89807">
    <property type="entry name" value="Dodecin-like"/>
    <property type="match status" value="1"/>
</dbReference>
<evidence type="ECO:0000313" key="1">
    <source>
        <dbReference type="EMBL" id="MDT0630145.1"/>
    </source>
</evidence>
<protein>
    <submittedName>
        <fullName evidence="1">Dodecin family protein</fullName>
    </submittedName>
</protein>
<dbReference type="InterPro" id="IPR009923">
    <property type="entry name" value="Dodecin"/>
</dbReference>
<reference evidence="1 2" key="1">
    <citation type="submission" date="2023-09" db="EMBL/GenBank/DDBJ databases">
        <authorList>
            <person name="Rey-Velasco X."/>
        </authorList>
    </citation>
    <scope>NUCLEOTIDE SEQUENCE [LARGE SCALE GENOMIC DNA]</scope>
    <source>
        <strain evidence="1 2">F394</strain>
    </source>
</reference>
<dbReference type="InterPro" id="IPR036694">
    <property type="entry name" value="Dodecin-like_sf"/>
</dbReference>